<dbReference type="PANTHER" id="PTHR13530:SF3">
    <property type="entry name" value="TBC1 DOMAIN FAMILY MEMBER 7"/>
    <property type="match status" value="1"/>
</dbReference>
<dbReference type="PANTHER" id="PTHR13530">
    <property type="entry name" value="TBC1 DOMAIN FAMILY MEMBER 7"/>
    <property type="match status" value="1"/>
</dbReference>
<dbReference type="OrthoDB" id="159449at2759"/>
<dbReference type="SUPFAM" id="SSF47923">
    <property type="entry name" value="Ypt/Rab-GAP domain of gyp1p"/>
    <property type="match status" value="1"/>
</dbReference>
<keyword evidence="2" id="KW-1185">Reference proteome</keyword>
<dbReference type="EMBL" id="KE346365">
    <property type="protein sequence ID" value="KJE93400.1"/>
    <property type="molecule type" value="Genomic_DNA"/>
</dbReference>
<sequence length="195" mass="22695">MGSNFRATYYKTLGMSGVEVKQAFDAMLKEEPIDIRALVKFLLRHDVPVAMQVIVWKVVLGVLPAHRHAWERVERQRKEHFDELQRTTFVLLGRVGPEQEFTTEIIASMCALNQSYFGHRLEMSFEHRSDPQELEHTCHVARMFCALCPEECDAFWLCSQFLLHQRANPATSEEVVKAVRAMPFPKFSLLYYFVN</sequence>
<dbReference type="Gene3D" id="1.10.10.750">
    <property type="entry name" value="Ypt/Rab-GAP domain of gyp1p, domain 1"/>
    <property type="match status" value="1"/>
</dbReference>
<dbReference type="InterPro" id="IPR039842">
    <property type="entry name" value="TBC1D7"/>
</dbReference>
<dbReference type="InterPro" id="IPR035969">
    <property type="entry name" value="Rab-GAP_TBC_sf"/>
</dbReference>
<proteinExistence type="predicted"/>
<evidence type="ECO:0000313" key="1">
    <source>
        <dbReference type="EMBL" id="KJE93400.1"/>
    </source>
</evidence>
<dbReference type="RefSeq" id="XP_004348019.1">
    <property type="nucleotide sequence ID" value="XM_004347969.2"/>
</dbReference>
<dbReference type="GO" id="GO:0032007">
    <property type="term" value="P:negative regulation of TOR signaling"/>
    <property type="evidence" value="ECO:0007669"/>
    <property type="project" value="TreeGrafter"/>
</dbReference>
<organism evidence="1 2">
    <name type="scientific">Capsaspora owczarzaki (strain ATCC 30864)</name>
    <dbReference type="NCBI Taxonomy" id="595528"/>
    <lineage>
        <taxon>Eukaryota</taxon>
        <taxon>Filasterea</taxon>
        <taxon>Capsaspora</taxon>
    </lineage>
</organism>
<dbReference type="STRING" id="595528.A0A0D2WPM0"/>
<dbReference type="Proteomes" id="UP000008743">
    <property type="component" value="Unassembled WGS sequence"/>
</dbReference>
<dbReference type="AlphaFoldDB" id="A0A0D2WPM0"/>
<accession>A0A0D2WPM0</accession>
<gene>
    <name evidence="1" type="ORF">CAOG_004194</name>
</gene>
<dbReference type="PhylomeDB" id="A0A0D2WPM0"/>
<dbReference type="InParanoid" id="A0A0D2WPM0"/>
<name>A0A0D2WPM0_CAPO3</name>
<dbReference type="GO" id="GO:0005096">
    <property type="term" value="F:GTPase activator activity"/>
    <property type="evidence" value="ECO:0007669"/>
    <property type="project" value="TreeGrafter"/>
</dbReference>
<evidence type="ECO:0000313" key="2">
    <source>
        <dbReference type="Proteomes" id="UP000008743"/>
    </source>
</evidence>
<evidence type="ECO:0008006" key="3">
    <source>
        <dbReference type="Google" id="ProtNLM"/>
    </source>
</evidence>
<dbReference type="eggNOG" id="ENOG502QPZD">
    <property type="taxonomic scope" value="Eukaryota"/>
</dbReference>
<protein>
    <recommendedName>
        <fullName evidence="3">TBC1 domain family member 7</fullName>
    </recommendedName>
</protein>
<reference evidence="2" key="1">
    <citation type="submission" date="2011-02" db="EMBL/GenBank/DDBJ databases">
        <title>The Genome Sequence of Capsaspora owczarzaki ATCC 30864.</title>
        <authorList>
            <person name="Russ C."/>
            <person name="Cuomo C."/>
            <person name="Burger G."/>
            <person name="Gray M.W."/>
            <person name="Holland P.W.H."/>
            <person name="King N."/>
            <person name="Lang F.B.F."/>
            <person name="Roger A.J."/>
            <person name="Ruiz-Trillo I."/>
            <person name="Young S.K."/>
            <person name="Zeng Q."/>
            <person name="Gargeya S."/>
            <person name="Alvarado L."/>
            <person name="Berlin A."/>
            <person name="Chapman S.B."/>
            <person name="Chen Z."/>
            <person name="Freedman E."/>
            <person name="Gellesch M."/>
            <person name="Goldberg J."/>
            <person name="Griggs A."/>
            <person name="Gujja S."/>
            <person name="Heilman E."/>
            <person name="Heiman D."/>
            <person name="Howarth C."/>
            <person name="Mehta T."/>
            <person name="Neiman D."/>
            <person name="Pearson M."/>
            <person name="Roberts A."/>
            <person name="Saif S."/>
            <person name="Shea T."/>
            <person name="Shenoy N."/>
            <person name="Sisk P."/>
            <person name="Stolte C."/>
            <person name="Sykes S."/>
            <person name="White J."/>
            <person name="Yandava C."/>
            <person name="Haas B."/>
            <person name="Nusbaum C."/>
            <person name="Birren B."/>
        </authorList>
    </citation>
    <scope>NUCLEOTIDE SEQUENCE</scope>
    <source>
        <strain evidence="2">ATCC 30864</strain>
    </source>
</reference>